<feature type="region of interest" description="Disordered" evidence="1">
    <location>
        <begin position="43"/>
        <end position="62"/>
    </location>
</feature>
<feature type="compositionally biased region" description="Polar residues" evidence="1">
    <location>
        <begin position="51"/>
        <end position="60"/>
    </location>
</feature>
<feature type="compositionally biased region" description="Basic and acidic residues" evidence="1">
    <location>
        <begin position="15"/>
        <end position="30"/>
    </location>
</feature>
<sequence length="91" mass="10205">MQDEVMVDKLMSLTKDQEHETDNGKGKELEGVQDEQWQTVITKSRSKRVSADNSGASNRGKSQKGVTILCIEKFKTKEFLGANKATEAFLR</sequence>
<name>A0AAN9EL80_CROPI</name>
<gene>
    <name evidence="2" type="ORF">RIF29_24860</name>
</gene>
<accession>A0AAN9EL80</accession>
<protein>
    <submittedName>
        <fullName evidence="2">Uncharacterized protein</fullName>
    </submittedName>
</protein>
<proteinExistence type="predicted"/>
<reference evidence="2 3" key="1">
    <citation type="submission" date="2024-01" db="EMBL/GenBank/DDBJ databases">
        <title>The genomes of 5 underutilized Papilionoideae crops provide insights into root nodulation and disease resistanc.</title>
        <authorList>
            <person name="Yuan L."/>
        </authorList>
    </citation>
    <scope>NUCLEOTIDE SEQUENCE [LARGE SCALE GENOMIC DNA]</scope>
    <source>
        <strain evidence="2">ZHUSHIDOU_FW_LH</strain>
        <tissue evidence="2">Leaf</tissue>
    </source>
</reference>
<dbReference type="Proteomes" id="UP001372338">
    <property type="component" value="Unassembled WGS sequence"/>
</dbReference>
<feature type="region of interest" description="Disordered" evidence="1">
    <location>
        <begin position="1"/>
        <end position="34"/>
    </location>
</feature>
<evidence type="ECO:0000256" key="1">
    <source>
        <dbReference type="SAM" id="MobiDB-lite"/>
    </source>
</evidence>
<organism evidence="2 3">
    <name type="scientific">Crotalaria pallida</name>
    <name type="common">Smooth rattlebox</name>
    <name type="synonym">Crotalaria striata</name>
    <dbReference type="NCBI Taxonomy" id="3830"/>
    <lineage>
        <taxon>Eukaryota</taxon>
        <taxon>Viridiplantae</taxon>
        <taxon>Streptophyta</taxon>
        <taxon>Embryophyta</taxon>
        <taxon>Tracheophyta</taxon>
        <taxon>Spermatophyta</taxon>
        <taxon>Magnoliopsida</taxon>
        <taxon>eudicotyledons</taxon>
        <taxon>Gunneridae</taxon>
        <taxon>Pentapetalae</taxon>
        <taxon>rosids</taxon>
        <taxon>fabids</taxon>
        <taxon>Fabales</taxon>
        <taxon>Fabaceae</taxon>
        <taxon>Papilionoideae</taxon>
        <taxon>50 kb inversion clade</taxon>
        <taxon>genistoids sensu lato</taxon>
        <taxon>core genistoids</taxon>
        <taxon>Crotalarieae</taxon>
        <taxon>Crotalaria</taxon>
    </lineage>
</organism>
<keyword evidence="3" id="KW-1185">Reference proteome</keyword>
<dbReference type="EMBL" id="JAYWIO010000005">
    <property type="protein sequence ID" value="KAK7259258.1"/>
    <property type="molecule type" value="Genomic_DNA"/>
</dbReference>
<evidence type="ECO:0000313" key="3">
    <source>
        <dbReference type="Proteomes" id="UP001372338"/>
    </source>
</evidence>
<dbReference type="AlphaFoldDB" id="A0AAN9EL80"/>
<comment type="caution">
    <text evidence="2">The sequence shown here is derived from an EMBL/GenBank/DDBJ whole genome shotgun (WGS) entry which is preliminary data.</text>
</comment>
<evidence type="ECO:0000313" key="2">
    <source>
        <dbReference type="EMBL" id="KAK7259258.1"/>
    </source>
</evidence>